<dbReference type="SUPFAM" id="SSF81901">
    <property type="entry name" value="HCP-like"/>
    <property type="match status" value="1"/>
</dbReference>
<dbReference type="AlphaFoldDB" id="A0A1Y2A7Y1"/>
<feature type="repeat" description="PPR" evidence="1">
    <location>
        <begin position="554"/>
        <end position="588"/>
    </location>
</feature>
<dbReference type="PANTHER" id="PTHR47934">
    <property type="entry name" value="PENTATRICOPEPTIDE REPEAT-CONTAINING PROTEIN PET309, MITOCHONDRIAL"/>
    <property type="match status" value="1"/>
</dbReference>
<organism evidence="2 3">
    <name type="scientific">Clohesyomyces aquaticus</name>
    <dbReference type="NCBI Taxonomy" id="1231657"/>
    <lineage>
        <taxon>Eukaryota</taxon>
        <taxon>Fungi</taxon>
        <taxon>Dikarya</taxon>
        <taxon>Ascomycota</taxon>
        <taxon>Pezizomycotina</taxon>
        <taxon>Dothideomycetes</taxon>
        <taxon>Pleosporomycetidae</taxon>
        <taxon>Pleosporales</taxon>
        <taxon>Lindgomycetaceae</taxon>
        <taxon>Clohesyomyces</taxon>
    </lineage>
</organism>
<dbReference type="Pfam" id="PF13041">
    <property type="entry name" value="PPR_2"/>
    <property type="match status" value="2"/>
</dbReference>
<comment type="caution">
    <text evidence="2">The sequence shown here is derived from an EMBL/GenBank/DDBJ whole genome shotgun (WGS) entry which is preliminary data.</text>
</comment>
<dbReference type="GO" id="GO:0006396">
    <property type="term" value="P:RNA processing"/>
    <property type="evidence" value="ECO:0007669"/>
    <property type="project" value="TreeGrafter"/>
</dbReference>
<accession>A0A1Y2A7Y1</accession>
<dbReference type="GO" id="GO:0003729">
    <property type="term" value="F:mRNA binding"/>
    <property type="evidence" value="ECO:0007669"/>
    <property type="project" value="TreeGrafter"/>
</dbReference>
<evidence type="ECO:0000313" key="3">
    <source>
        <dbReference type="Proteomes" id="UP000193144"/>
    </source>
</evidence>
<dbReference type="NCBIfam" id="TIGR00756">
    <property type="entry name" value="PPR"/>
    <property type="match status" value="2"/>
</dbReference>
<name>A0A1Y2A7Y1_9PLEO</name>
<dbReference type="InterPro" id="IPR002885">
    <property type="entry name" value="PPR_rpt"/>
</dbReference>
<dbReference type="PROSITE" id="PS51375">
    <property type="entry name" value="PPR"/>
    <property type="match status" value="1"/>
</dbReference>
<dbReference type="InterPro" id="IPR051114">
    <property type="entry name" value="Mito_RNA_Proc_CCM1"/>
</dbReference>
<reference evidence="2 3" key="1">
    <citation type="submission" date="2016-07" db="EMBL/GenBank/DDBJ databases">
        <title>Pervasive Adenine N6-methylation of Active Genes in Fungi.</title>
        <authorList>
            <consortium name="DOE Joint Genome Institute"/>
            <person name="Mondo S.J."/>
            <person name="Dannebaum R.O."/>
            <person name="Kuo R.C."/>
            <person name="Labutti K."/>
            <person name="Haridas S."/>
            <person name="Kuo A."/>
            <person name="Salamov A."/>
            <person name="Ahrendt S.R."/>
            <person name="Lipzen A."/>
            <person name="Sullivan W."/>
            <person name="Andreopoulos W.B."/>
            <person name="Clum A."/>
            <person name="Lindquist E."/>
            <person name="Daum C."/>
            <person name="Ramamoorthy G.K."/>
            <person name="Gryganskyi A."/>
            <person name="Culley D."/>
            <person name="Magnuson J.K."/>
            <person name="James T.Y."/>
            <person name="O'Malley M.A."/>
            <person name="Stajich J.E."/>
            <person name="Spatafora J.W."/>
            <person name="Visel A."/>
            <person name="Grigoriev I.V."/>
        </authorList>
    </citation>
    <scope>NUCLEOTIDE SEQUENCE [LARGE SCALE GENOMIC DNA]</scope>
    <source>
        <strain evidence="2 3">CBS 115471</strain>
    </source>
</reference>
<dbReference type="InterPro" id="IPR011990">
    <property type="entry name" value="TPR-like_helical_dom_sf"/>
</dbReference>
<evidence type="ECO:0000256" key="1">
    <source>
        <dbReference type="PROSITE-ProRule" id="PRU00708"/>
    </source>
</evidence>
<evidence type="ECO:0000313" key="2">
    <source>
        <dbReference type="EMBL" id="ORY18584.1"/>
    </source>
</evidence>
<dbReference type="Gene3D" id="1.25.40.10">
    <property type="entry name" value="Tetratricopeptide repeat domain"/>
    <property type="match status" value="2"/>
</dbReference>
<dbReference type="STRING" id="1231657.A0A1Y2A7Y1"/>
<evidence type="ECO:0008006" key="4">
    <source>
        <dbReference type="Google" id="ProtNLM"/>
    </source>
</evidence>
<protein>
    <recommendedName>
        <fullName evidence="4">Pentacotripeptide-repeat region of PRORP domain-containing protein</fullName>
    </recommendedName>
</protein>
<keyword evidence="3" id="KW-1185">Reference proteome</keyword>
<dbReference type="PANTHER" id="PTHR47934:SF6">
    <property type="entry name" value="MITOCHONDRIAL GROUP I INTRON SPLICING FACTOR CCM1-RELATED"/>
    <property type="match status" value="1"/>
</dbReference>
<proteinExistence type="predicted"/>
<sequence>MLERASTCLESGGQQLLRAPKRCVRSRRMLHSSFWHHGASDLALPLWWASALAEQHPAGDTGKPRGQRSNDALFLDFLFPEKTLALLRGMTITGWKSLQGQHGLRNIGNGTRRFSTNGNGLRIDSTAYRGAGTLQQEVEDRLAGSSAVDALRELIDSGETGKQEVAWRLYAVVQQPTPEVRADFLDFLGPVRAPFDASRMLKIFNTLSHEYRRASLYQMAISAHVSMQMVGSAIELHEEAAKRLDIGLDFGTHHVLVRTIQDSQWDLTFRIWHTFMHRVSLEKKPELHWRPKGKLRRAIWGSISEVPDLKSNLVSCLQYYQQFKHDFQPGTERDREFRIFLSGFLPKVTQQTLTAKPPDEDTIWNFFVNLFTDLRMLGLSTNSFYVTVLGQMLSLERYREYTNKKKIFLEIYRQYREEMLADSRLELRSAPRTGEDPGPEPFRPPVPLLRRMLHQVGSAGSFDGVVGILKDWSLFQKGMQPCLEDIEYILDFFAEVGDAERVFHYFDELRRRYPSRITLRVLSTLLFVYARRVDVSETNKQFERITQEFGLEPDVVCWNILLLAYARADDMEGSLKCFNRMLESGTIPDDHTFGPLLNLCAGRGDVEAFEAIFSQAEELRVPLVSDAVARTGYVQACLNSGDPEGAETITEGMLASYRAGTLHGPLTPAYNIIIQHYALAKDVASCRRMYKEMMKNGVSLDAWTYGGLMRSLIELGQTNAAYKILRVTMPKNKIQVQAYHYAIVMVGFLRERQYDQATKAYERMVRRQVLQTPTSNIAALEVIGMNELRQLRTANNEDPRTRLVEVERALRDIMLASNRATLSLRQPYHRRMLENPHQQVPDGYFGLLVLLYTTRGAYEICNELFEAARSDKSDEQVYEAPIGLLTAIMEAHLKAGEHGEVAKCWQLARSQADKLTKTWGQASKDPEAPKATLDSVTDQSIMAQASAAHIATNRRQILFMSTRIYLRSLVAQGTPQSLQQGMRTITDLLTSGYVIDGLTWNEFVQALAQRGRVADAFTICETYLMPKFPGWREVNPYLRRNDRFGYTYMDVRHDDLSRGSILPRYRTLVFLAASYAQIKREEASGIGYHVEEGKWQREVLEQRAPKTVRAIETMPRTGDAMQRRYLL</sequence>
<dbReference type="EMBL" id="MCFA01000006">
    <property type="protein sequence ID" value="ORY18584.1"/>
    <property type="molecule type" value="Genomic_DNA"/>
</dbReference>
<dbReference type="GO" id="GO:0007005">
    <property type="term" value="P:mitochondrion organization"/>
    <property type="evidence" value="ECO:0007669"/>
    <property type="project" value="TreeGrafter"/>
</dbReference>
<gene>
    <name evidence="2" type="ORF">BCR34DRAFT_553895</name>
</gene>
<dbReference type="OrthoDB" id="185373at2759"/>
<dbReference type="Proteomes" id="UP000193144">
    <property type="component" value="Unassembled WGS sequence"/>
</dbReference>
<dbReference type="GO" id="GO:0005739">
    <property type="term" value="C:mitochondrion"/>
    <property type="evidence" value="ECO:0007669"/>
    <property type="project" value="TreeGrafter"/>
</dbReference>